<proteinExistence type="predicted"/>
<dbReference type="GO" id="GO:0032259">
    <property type="term" value="P:methylation"/>
    <property type="evidence" value="ECO:0007669"/>
    <property type="project" value="UniProtKB-KW"/>
</dbReference>
<gene>
    <name evidence="1" type="ORF">DWQ54_19050</name>
</gene>
<sequence length="271" mass="31506">MLSSNLKLTIKEITPPFLWKAAKKATQKYGFFGDYSSWEEAIKDSVGYDSDIVLNKVKDSLLKVQEGKAVYERDSVLFDKIQYSFPVLAALLRIASANGNKLSVLDFGGSLGSHYYQYKDFLSELQELRWSIVEQKKFVECGKELFENEQLKFYFDIDSCLANEQPDVILLSSVVQYLPKPYEFVNNLIDRYFKFILIDRTGFVKNNKDILTIQKVPPGIYEASYPAWFFDKEKFLNFFQKKYNLIVEFDTADIANIDVAFKGFIFEFKNH</sequence>
<comment type="caution">
    <text evidence="1">The sequence shown here is derived from an EMBL/GenBank/DDBJ whole genome shotgun (WGS) entry which is preliminary data.</text>
</comment>
<organism evidence="1 2">
    <name type="scientific">Microcystis flos-aquae TF09</name>
    <dbReference type="NCBI Taxonomy" id="2060473"/>
    <lineage>
        <taxon>Bacteria</taxon>
        <taxon>Bacillati</taxon>
        <taxon>Cyanobacteriota</taxon>
        <taxon>Cyanophyceae</taxon>
        <taxon>Oscillatoriophycideae</taxon>
        <taxon>Chroococcales</taxon>
        <taxon>Microcystaceae</taxon>
        <taxon>Microcystis</taxon>
    </lineage>
</organism>
<accession>A0A3E0L0F5</accession>
<evidence type="ECO:0000313" key="2">
    <source>
        <dbReference type="Proteomes" id="UP000256873"/>
    </source>
</evidence>
<name>A0A3E0L0F5_9CHRO</name>
<keyword evidence="1" id="KW-0489">Methyltransferase</keyword>
<dbReference type="GO" id="GO:0008168">
    <property type="term" value="F:methyltransferase activity"/>
    <property type="evidence" value="ECO:0007669"/>
    <property type="project" value="UniProtKB-KW"/>
</dbReference>
<dbReference type="EC" id="2.1.1.-" evidence="1"/>
<evidence type="ECO:0000313" key="1">
    <source>
        <dbReference type="EMBL" id="REJ40403.1"/>
    </source>
</evidence>
<dbReference type="EMBL" id="QQWC01000005">
    <property type="protein sequence ID" value="REJ40403.1"/>
    <property type="molecule type" value="Genomic_DNA"/>
</dbReference>
<dbReference type="InterPro" id="IPR027612">
    <property type="entry name" value="Put_MTase_LIC12133"/>
</dbReference>
<dbReference type="AlphaFoldDB" id="A0A3E0L0F5"/>
<dbReference type="NCBIfam" id="TIGR04325">
    <property type="entry name" value="MTase_LIC12133"/>
    <property type="match status" value="1"/>
</dbReference>
<dbReference type="Proteomes" id="UP000256873">
    <property type="component" value="Unassembled WGS sequence"/>
</dbReference>
<protein>
    <submittedName>
        <fullName evidence="1">Methyltransferase, TIGR04325 family</fullName>
        <ecNumber evidence="1">2.1.1.-</ecNumber>
    </submittedName>
</protein>
<keyword evidence="1" id="KW-0808">Transferase</keyword>
<reference evidence="1 2" key="1">
    <citation type="submission" date="2017-10" db="EMBL/GenBank/DDBJ databases">
        <title>A large-scale comparative metagenomic study reveals the eutrophication-driven functional interactions in six Microcystis-epibionts communities.</title>
        <authorList>
            <person name="Li Q."/>
            <person name="Lin F."/>
        </authorList>
    </citation>
    <scope>NUCLEOTIDE SEQUENCE [LARGE SCALE GENOMIC DNA]</scope>
    <source>
        <strain evidence="1">TF09</strain>
    </source>
</reference>